<evidence type="ECO:0000313" key="14">
    <source>
        <dbReference type="Proteomes" id="UP000035704"/>
    </source>
</evidence>
<dbReference type="Gene3D" id="3.30.565.10">
    <property type="entry name" value="Histidine kinase-like ATPase, C-terminal domain"/>
    <property type="match status" value="1"/>
</dbReference>
<dbReference type="KEGG" id="cace:CACET_c11850"/>
<dbReference type="GO" id="GO:0005886">
    <property type="term" value="C:plasma membrane"/>
    <property type="evidence" value="ECO:0007669"/>
    <property type="project" value="UniProtKB-SubCell"/>
</dbReference>
<comment type="subcellular location">
    <subcellularLocation>
        <location evidence="2">Cell membrane</location>
    </subcellularLocation>
    <subcellularLocation>
        <location evidence="3">Membrane raft</location>
        <topology evidence="3">Multi-pass membrane protein</topology>
    </subcellularLocation>
</comment>
<dbReference type="PRINTS" id="PR00344">
    <property type="entry name" value="BCTRLSENSOR"/>
</dbReference>
<dbReference type="SUPFAM" id="SSF158472">
    <property type="entry name" value="HAMP domain-like"/>
    <property type="match status" value="1"/>
</dbReference>
<dbReference type="GO" id="GO:0045121">
    <property type="term" value="C:membrane raft"/>
    <property type="evidence" value="ECO:0007669"/>
    <property type="project" value="UniProtKB-SubCell"/>
</dbReference>
<dbReference type="CDD" id="cd00082">
    <property type="entry name" value="HisKA"/>
    <property type="match status" value="1"/>
</dbReference>
<dbReference type="SUPFAM" id="SSF47384">
    <property type="entry name" value="Homodimeric domain of signal transducing histidine kinase"/>
    <property type="match status" value="1"/>
</dbReference>
<dbReference type="CDD" id="cd00130">
    <property type="entry name" value="PAS"/>
    <property type="match status" value="1"/>
</dbReference>
<dbReference type="InterPro" id="IPR035965">
    <property type="entry name" value="PAS-like_dom_sf"/>
</dbReference>
<proteinExistence type="predicted"/>
<dbReference type="Pfam" id="PF00672">
    <property type="entry name" value="HAMP"/>
    <property type="match status" value="1"/>
</dbReference>
<keyword evidence="7 13" id="KW-0808">Transferase</keyword>
<keyword evidence="11" id="KW-0902">Two-component regulatory system</keyword>
<dbReference type="FunFam" id="1.10.287.130:FF:000001">
    <property type="entry name" value="Two-component sensor histidine kinase"/>
    <property type="match status" value="1"/>
</dbReference>
<dbReference type="SMART" id="SM00091">
    <property type="entry name" value="PAS"/>
    <property type="match status" value="1"/>
</dbReference>
<dbReference type="EC" id="2.7.13.3" evidence="4"/>
<dbReference type="SMART" id="SM00304">
    <property type="entry name" value="HAMP"/>
    <property type="match status" value="1"/>
</dbReference>
<dbReference type="Pfam" id="PF00512">
    <property type="entry name" value="HisKA"/>
    <property type="match status" value="1"/>
</dbReference>
<dbReference type="InterPro" id="IPR036097">
    <property type="entry name" value="HisK_dim/P_sf"/>
</dbReference>
<dbReference type="FunFam" id="3.30.565.10:FF:000023">
    <property type="entry name" value="PAS domain-containing sensor histidine kinase"/>
    <property type="match status" value="1"/>
</dbReference>
<evidence type="ECO:0000256" key="7">
    <source>
        <dbReference type="ARBA" id="ARBA00022679"/>
    </source>
</evidence>
<dbReference type="InterPro" id="IPR003594">
    <property type="entry name" value="HATPase_dom"/>
</dbReference>
<name>A0A0D8I855_9CLOT</name>
<keyword evidence="5" id="KW-1003">Cell membrane</keyword>
<dbReference type="GO" id="GO:0009927">
    <property type="term" value="F:histidine phosphotransfer kinase activity"/>
    <property type="evidence" value="ECO:0007669"/>
    <property type="project" value="TreeGrafter"/>
</dbReference>
<evidence type="ECO:0000256" key="9">
    <source>
        <dbReference type="ARBA" id="ARBA00022777"/>
    </source>
</evidence>
<evidence type="ECO:0000256" key="4">
    <source>
        <dbReference type="ARBA" id="ARBA00012438"/>
    </source>
</evidence>
<reference evidence="13 14" key="1">
    <citation type="submission" date="2014-10" db="EMBL/GenBank/DDBJ databases">
        <title>Genome sequence of Clostridium aceticum DSM 1496.</title>
        <authorList>
            <person name="Poehlein A."/>
            <person name="Schiel-Bengelsdorf B."/>
            <person name="Gottschalk G."/>
            <person name="Duerre P."/>
            <person name="Daniel R."/>
        </authorList>
    </citation>
    <scope>NUCLEOTIDE SEQUENCE [LARGE SCALE GENOMIC DNA]</scope>
    <source>
        <strain evidence="13 14">DSM 1496</strain>
    </source>
</reference>
<evidence type="ECO:0000256" key="2">
    <source>
        <dbReference type="ARBA" id="ARBA00004236"/>
    </source>
</evidence>
<evidence type="ECO:0000256" key="3">
    <source>
        <dbReference type="ARBA" id="ARBA00004314"/>
    </source>
</evidence>
<evidence type="ECO:0000256" key="5">
    <source>
        <dbReference type="ARBA" id="ARBA00022475"/>
    </source>
</evidence>
<dbReference type="CDD" id="cd06225">
    <property type="entry name" value="HAMP"/>
    <property type="match status" value="1"/>
</dbReference>
<dbReference type="PANTHER" id="PTHR43047">
    <property type="entry name" value="TWO-COMPONENT HISTIDINE PROTEIN KINASE"/>
    <property type="match status" value="1"/>
</dbReference>
<evidence type="ECO:0000256" key="8">
    <source>
        <dbReference type="ARBA" id="ARBA00022741"/>
    </source>
</evidence>
<evidence type="ECO:0000256" key="6">
    <source>
        <dbReference type="ARBA" id="ARBA00022553"/>
    </source>
</evidence>
<dbReference type="STRING" id="84022.CACET_c11850"/>
<keyword evidence="8" id="KW-0547">Nucleotide-binding</keyword>
<evidence type="ECO:0000256" key="10">
    <source>
        <dbReference type="ARBA" id="ARBA00022840"/>
    </source>
</evidence>
<protein>
    <recommendedName>
        <fullName evidence="4">histidine kinase</fullName>
        <ecNumber evidence="4">2.7.13.3</ecNumber>
    </recommendedName>
</protein>
<dbReference type="SUPFAM" id="SSF55874">
    <property type="entry name" value="ATPase domain of HSP90 chaperone/DNA topoisomerase II/histidine kinase"/>
    <property type="match status" value="1"/>
</dbReference>
<dbReference type="Gene3D" id="6.10.340.10">
    <property type="match status" value="1"/>
</dbReference>
<dbReference type="PATRIC" id="fig|84022.5.peg.879"/>
<dbReference type="InterPro" id="IPR003660">
    <property type="entry name" value="HAMP_dom"/>
</dbReference>
<evidence type="ECO:0000256" key="12">
    <source>
        <dbReference type="ARBA" id="ARBA00023136"/>
    </source>
</evidence>
<gene>
    <name evidence="13" type="primary">dspA</name>
    <name evidence="13" type="ORF">CACET_c11850</name>
</gene>
<keyword evidence="12" id="KW-0472">Membrane</keyword>
<dbReference type="PANTHER" id="PTHR43047:SF72">
    <property type="entry name" value="OSMOSENSING HISTIDINE PROTEIN KINASE SLN1"/>
    <property type="match status" value="1"/>
</dbReference>
<accession>A0A0D8I855</accession>
<dbReference type="Pfam" id="PF00989">
    <property type="entry name" value="PAS"/>
    <property type="match status" value="1"/>
</dbReference>
<dbReference type="Pfam" id="PF02518">
    <property type="entry name" value="HATPase_c"/>
    <property type="match status" value="1"/>
</dbReference>
<dbReference type="RefSeq" id="WP_044825410.1">
    <property type="nucleotide sequence ID" value="NZ_CP009687.1"/>
</dbReference>
<dbReference type="SMART" id="SM00387">
    <property type="entry name" value="HATPase_c"/>
    <property type="match status" value="1"/>
</dbReference>
<dbReference type="InterPro" id="IPR013767">
    <property type="entry name" value="PAS_fold"/>
</dbReference>
<dbReference type="AlphaFoldDB" id="A0A0D8I855"/>
<keyword evidence="10" id="KW-0067">ATP-binding</keyword>
<dbReference type="InterPro" id="IPR005467">
    <property type="entry name" value="His_kinase_dom"/>
</dbReference>
<organism evidence="13 14">
    <name type="scientific">Clostridium aceticum</name>
    <dbReference type="NCBI Taxonomy" id="84022"/>
    <lineage>
        <taxon>Bacteria</taxon>
        <taxon>Bacillati</taxon>
        <taxon>Bacillota</taxon>
        <taxon>Clostridia</taxon>
        <taxon>Eubacteriales</taxon>
        <taxon>Clostridiaceae</taxon>
        <taxon>Clostridium</taxon>
    </lineage>
</organism>
<dbReference type="GO" id="GO:0000155">
    <property type="term" value="F:phosphorelay sensor kinase activity"/>
    <property type="evidence" value="ECO:0007669"/>
    <property type="project" value="InterPro"/>
</dbReference>
<dbReference type="SMART" id="SM00388">
    <property type="entry name" value="HisKA"/>
    <property type="match status" value="1"/>
</dbReference>
<dbReference type="InterPro" id="IPR000014">
    <property type="entry name" value="PAS"/>
</dbReference>
<dbReference type="Gene3D" id="3.30.450.20">
    <property type="entry name" value="PAS domain"/>
    <property type="match status" value="1"/>
</dbReference>
<dbReference type="InterPro" id="IPR036890">
    <property type="entry name" value="HATPase_C_sf"/>
</dbReference>
<sequence length="619" mass="70367">MKRSIKSKILLLFLVVLVIFALTSLWSSKNFFTLSNSIDDIMRANYKSVVAAQNMVVALERQDSAILSYMFTNENETFIHFKENEVKFLRDLAIAEGNITERGEKEVVEEIHDAYVIFLEKVRLLSNIQSSEGQEAAKNFYFNNVFPAFERAKELSRNLQLLNQEAMLRLKDEAHNTAEKATYSTLSIALITTIVGSILAWVSIHKTIQPIQELIEKVKKIAEGDYDQQIYIKGSGEISVLADEFNVMAKKLSSYEQLNIKRLMKEKKKAEAIVEGISDGIIVTDINHKITLVNRAAERIFNVKETDALERHFLEIVKHEEVFKIVEEVENLQKNTDKKPLREAAISLRQNEKYKHYRIQVLPIGDKFKEFIGVVTLIQDITKLKEIDEMKSDFISTVSHEFRTPLTSMSMGTGLLLEGIPGPLTENQKELVEAMKEDQERLKNLVNDLLDLSRIESGKIEMNIRGNELKKILEESVKAFEHQARDKNIELSYCIEENLPLVRADFNKVSWILINLIGNAMRYTPRDGSGKIQIEGKRTGSIVLVSVSDNGIGIPQEYRKKIFEKFVQVKDREGNPTGGTGLGLAICKEIIEAHGGQIWVKSKLGKGSSFYFTLAIEKS</sequence>
<evidence type="ECO:0000313" key="13">
    <source>
        <dbReference type="EMBL" id="AKL94650.1"/>
    </source>
</evidence>
<evidence type="ECO:0000256" key="1">
    <source>
        <dbReference type="ARBA" id="ARBA00000085"/>
    </source>
</evidence>
<dbReference type="PROSITE" id="PS50885">
    <property type="entry name" value="HAMP"/>
    <property type="match status" value="1"/>
</dbReference>
<dbReference type="PROSITE" id="PS50109">
    <property type="entry name" value="HIS_KIN"/>
    <property type="match status" value="1"/>
</dbReference>
<dbReference type="InterPro" id="IPR003661">
    <property type="entry name" value="HisK_dim/P_dom"/>
</dbReference>
<dbReference type="Proteomes" id="UP000035704">
    <property type="component" value="Chromosome"/>
</dbReference>
<dbReference type="OrthoDB" id="9813151at2"/>
<dbReference type="Gene3D" id="1.10.287.130">
    <property type="match status" value="1"/>
</dbReference>
<keyword evidence="6" id="KW-0597">Phosphoprotein</keyword>
<dbReference type="NCBIfam" id="TIGR00229">
    <property type="entry name" value="sensory_box"/>
    <property type="match status" value="1"/>
</dbReference>
<comment type="catalytic activity">
    <reaction evidence="1">
        <text>ATP + protein L-histidine = ADP + protein N-phospho-L-histidine.</text>
        <dbReference type="EC" id="2.7.13.3"/>
    </reaction>
</comment>
<dbReference type="SUPFAM" id="SSF55785">
    <property type="entry name" value="PYP-like sensor domain (PAS domain)"/>
    <property type="match status" value="1"/>
</dbReference>
<keyword evidence="9" id="KW-0418">Kinase</keyword>
<dbReference type="GO" id="GO:0006355">
    <property type="term" value="P:regulation of DNA-templated transcription"/>
    <property type="evidence" value="ECO:0007669"/>
    <property type="project" value="InterPro"/>
</dbReference>
<dbReference type="InterPro" id="IPR004358">
    <property type="entry name" value="Sig_transdc_His_kin-like_C"/>
</dbReference>
<keyword evidence="14" id="KW-1185">Reference proteome</keyword>
<dbReference type="PROSITE" id="PS50112">
    <property type="entry name" value="PAS"/>
    <property type="match status" value="1"/>
</dbReference>
<dbReference type="GO" id="GO:0005524">
    <property type="term" value="F:ATP binding"/>
    <property type="evidence" value="ECO:0007669"/>
    <property type="project" value="UniProtKB-KW"/>
</dbReference>
<evidence type="ECO:0000256" key="11">
    <source>
        <dbReference type="ARBA" id="ARBA00023012"/>
    </source>
</evidence>
<dbReference type="EMBL" id="CP009687">
    <property type="protein sequence ID" value="AKL94650.1"/>
    <property type="molecule type" value="Genomic_DNA"/>
</dbReference>